<dbReference type="VEuPathDB" id="FungiDB:PGTG_10457"/>
<name>E3JR53_PUCGT</name>
<dbReference type="RefSeq" id="XP_003328498.1">
    <property type="nucleotide sequence ID" value="XM_003328450.1"/>
</dbReference>
<evidence type="ECO:0000313" key="2">
    <source>
        <dbReference type="Proteomes" id="UP000008783"/>
    </source>
</evidence>
<dbReference type="InParanoid" id="E3JR53"/>
<keyword evidence="2" id="KW-1185">Reference proteome</keyword>
<dbReference type="AlphaFoldDB" id="E3JR53"/>
<dbReference type="HOGENOM" id="CLU_1846099_0_0_1"/>
<accession>E3JR53</accession>
<reference evidence="2" key="2">
    <citation type="journal article" date="2011" name="Proc. Natl. Acad. Sci. U.S.A.">
        <title>Obligate biotrophy features unraveled by the genomic analysis of rust fungi.</title>
        <authorList>
            <person name="Duplessis S."/>
            <person name="Cuomo C.A."/>
            <person name="Lin Y.-C."/>
            <person name="Aerts A."/>
            <person name="Tisserant E."/>
            <person name="Veneault-Fourrey C."/>
            <person name="Joly D.L."/>
            <person name="Hacquard S."/>
            <person name="Amselem J."/>
            <person name="Cantarel B.L."/>
            <person name="Chiu R."/>
            <person name="Coutinho P.M."/>
            <person name="Feau N."/>
            <person name="Field M."/>
            <person name="Frey P."/>
            <person name="Gelhaye E."/>
            <person name="Goldberg J."/>
            <person name="Grabherr M.G."/>
            <person name="Kodira C.D."/>
            <person name="Kohler A."/>
            <person name="Kuees U."/>
            <person name="Lindquist E.A."/>
            <person name="Lucas S.M."/>
            <person name="Mago R."/>
            <person name="Mauceli E."/>
            <person name="Morin E."/>
            <person name="Murat C."/>
            <person name="Pangilinan J.L."/>
            <person name="Park R."/>
            <person name="Pearson M."/>
            <person name="Quesneville H."/>
            <person name="Rouhier N."/>
            <person name="Sakthikumar S."/>
            <person name="Salamov A.A."/>
            <person name="Schmutz J."/>
            <person name="Selles B."/>
            <person name="Shapiro H."/>
            <person name="Tanguay P."/>
            <person name="Tuskan G.A."/>
            <person name="Henrissat B."/>
            <person name="Van de Peer Y."/>
            <person name="Rouze P."/>
            <person name="Ellis J.G."/>
            <person name="Dodds P.N."/>
            <person name="Schein J.E."/>
            <person name="Zhong S."/>
            <person name="Hamelin R.C."/>
            <person name="Grigoriev I.V."/>
            <person name="Szabo L.J."/>
            <person name="Martin F."/>
        </authorList>
    </citation>
    <scope>NUCLEOTIDE SEQUENCE [LARGE SCALE GENOMIC DNA]</scope>
    <source>
        <strain evidence="2">CRL 75-36-700-3 / race SCCL</strain>
    </source>
</reference>
<protein>
    <submittedName>
        <fullName evidence="1">Uncharacterized protein</fullName>
    </submittedName>
</protein>
<dbReference type="OrthoDB" id="2512843at2759"/>
<sequence length="139" mass="15563">MYTLGGNVTSEPTGGLFNFNYNPKNSRIASQDEEEYKRVTIWSDGTILSVKKNEGDLDQVGGGQRFELIVGHKVNMQAHGEILKAKYLLDNNYIKIPVGTKLREGDRVNFYGVLEGIDGFLGILIVQVTEGRYYSIIKD</sequence>
<reference key="1">
    <citation type="submission" date="2007-01" db="EMBL/GenBank/DDBJ databases">
        <title>The Genome Sequence of Puccinia graminis f. sp. tritici Strain CRL 75-36-700-3.</title>
        <authorList>
            <consortium name="The Broad Institute Genome Sequencing Platform"/>
            <person name="Birren B."/>
            <person name="Lander E."/>
            <person name="Galagan J."/>
            <person name="Nusbaum C."/>
            <person name="Devon K."/>
            <person name="Cuomo C."/>
            <person name="Jaffe D."/>
            <person name="Butler J."/>
            <person name="Alvarez P."/>
            <person name="Gnerre S."/>
            <person name="Grabherr M."/>
            <person name="Mauceli E."/>
            <person name="Brockman W."/>
            <person name="Young S."/>
            <person name="LaButti K."/>
            <person name="Sykes S."/>
            <person name="DeCaprio D."/>
            <person name="Crawford M."/>
            <person name="Koehrsen M."/>
            <person name="Engels R."/>
            <person name="Montgomery P."/>
            <person name="Pearson M."/>
            <person name="Howarth C."/>
            <person name="Larson L."/>
            <person name="White J."/>
            <person name="Zeng Q."/>
            <person name="Kodira C."/>
            <person name="Yandava C."/>
            <person name="Alvarado L."/>
            <person name="O'Leary S."/>
            <person name="Szabo L."/>
            <person name="Dean R."/>
            <person name="Schein J."/>
        </authorList>
    </citation>
    <scope>NUCLEOTIDE SEQUENCE</scope>
    <source>
        <strain>CRL 75-36-700-3</strain>
    </source>
</reference>
<proteinExistence type="predicted"/>
<organism evidence="1 2">
    <name type="scientific">Puccinia graminis f. sp. tritici (strain CRL 75-36-700-3 / race SCCL)</name>
    <name type="common">Black stem rust fungus</name>
    <dbReference type="NCBI Taxonomy" id="418459"/>
    <lineage>
        <taxon>Eukaryota</taxon>
        <taxon>Fungi</taxon>
        <taxon>Dikarya</taxon>
        <taxon>Basidiomycota</taxon>
        <taxon>Pucciniomycotina</taxon>
        <taxon>Pucciniomycetes</taxon>
        <taxon>Pucciniales</taxon>
        <taxon>Pucciniaceae</taxon>
        <taxon>Puccinia</taxon>
    </lineage>
</organism>
<dbReference type="GeneID" id="10545171"/>
<dbReference type="Proteomes" id="UP000008783">
    <property type="component" value="Unassembled WGS sequence"/>
</dbReference>
<dbReference type="EMBL" id="DS178289">
    <property type="protein sequence ID" value="EFP84079.1"/>
    <property type="molecule type" value="Genomic_DNA"/>
</dbReference>
<evidence type="ECO:0000313" key="1">
    <source>
        <dbReference type="EMBL" id="EFP84079.1"/>
    </source>
</evidence>
<dbReference type="KEGG" id="pgr:PGTG_10457"/>
<gene>
    <name evidence="1" type="ORF">PGTG_10457</name>
</gene>